<dbReference type="GO" id="GO:0006310">
    <property type="term" value="P:DNA recombination"/>
    <property type="evidence" value="ECO:0007669"/>
    <property type="project" value="UniProtKB-KW"/>
</dbReference>
<evidence type="ECO:0000256" key="4">
    <source>
        <dbReference type="PROSITE-ProRule" id="PRU01248"/>
    </source>
</evidence>
<keyword evidence="8" id="KW-1185">Reference proteome</keyword>
<reference evidence="7 8" key="1">
    <citation type="journal article" date="2019" name="Int. J. Syst. Evol. Microbiol.">
        <title>Anaerobacillus alkaliphilus sp. nov., a novel alkaliphilic and moderately halophilic bacterium.</title>
        <authorList>
            <person name="Borsodi A.K."/>
            <person name="Aszalos J.M."/>
            <person name="Bihari P."/>
            <person name="Nagy I."/>
            <person name="Schumann P."/>
            <person name="Sproer C."/>
            <person name="Kovacs A.L."/>
            <person name="Boka K."/>
            <person name="Dobosy P."/>
            <person name="Ovari M."/>
            <person name="Szili-Kovacs T."/>
            <person name="Toth E."/>
        </authorList>
    </citation>
    <scope>NUCLEOTIDE SEQUENCE [LARGE SCALE GENOMIC DNA]</scope>
    <source>
        <strain evidence="7 8">B16-10</strain>
    </source>
</reference>
<proteinExistence type="predicted"/>
<dbReference type="Pfam" id="PF13495">
    <property type="entry name" value="Phage_int_SAM_4"/>
    <property type="match status" value="1"/>
</dbReference>
<dbReference type="OrthoDB" id="2349923at2"/>
<dbReference type="CDD" id="cd00397">
    <property type="entry name" value="DNA_BRE_C"/>
    <property type="match status" value="1"/>
</dbReference>
<dbReference type="Gene3D" id="1.10.150.130">
    <property type="match status" value="1"/>
</dbReference>
<gene>
    <name evidence="7" type="ORF">DS745_16360</name>
</gene>
<keyword evidence="1" id="KW-0229">DNA integration</keyword>
<keyword evidence="2 4" id="KW-0238">DNA-binding</keyword>
<dbReference type="Gene3D" id="1.10.443.10">
    <property type="entry name" value="Intergrase catalytic core"/>
    <property type="match status" value="1"/>
</dbReference>
<dbReference type="InterPro" id="IPR013762">
    <property type="entry name" value="Integrase-like_cat_sf"/>
</dbReference>
<dbReference type="SUPFAM" id="SSF56349">
    <property type="entry name" value="DNA breaking-rejoining enzymes"/>
    <property type="match status" value="1"/>
</dbReference>
<dbReference type="InterPro" id="IPR002104">
    <property type="entry name" value="Integrase_catalytic"/>
</dbReference>
<dbReference type="PANTHER" id="PTHR30349:SF86">
    <property type="entry name" value="INTEGRASE_RECOMBINASE AQ_AA09-RELATED"/>
    <property type="match status" value="1"/>
</dbReference>
<keyword evidence="3" id="KW-0233">DNA recombination</keyword>
<dbReference type="InterPro" id="IPR011010">
    <property type="entry name" value="DNA_brk_join_enz"/>
</dbReference>
<dbReference type="InterPro" id="IPR050090">
    <property type="entry name" value="Tyrosine_recombinase_XerCD"/>
</dbReference>
<dbReference type="EMBL" id="QOUX01000046">
    <property type="protein sequence ID" value="RXI97926.1"/>
    <property type="molecule type" value="Genomic_DNA"/>
</dbReference>
<evidence type="ECO:0000313" key="8">
    <source>
        <dbReference type="Proteomes" id="UP000290649"/>
    </source>
</evidence>
<feature type="domain" description="Tyr recombinase" evidence="5">
    <location>
        <begin position="120"/>
        <end position="320"/>
    </location>
</feature>
<dbReference type="Proteomes" id="UP000290649">
    <property type="component" value="Unassembled WGS sequence"/>
</dbReference>
<protein>
    <submittedName>
        <fullName evidence="7">Site-specific integrase</fullName>
    </submittedName>
</protein>
<evidence type="ECO:0000259" key="6">
    <source>
        <dbReference type="PROSITE" id="PS51900"/>
    </source>
</evidence>
<evidence type="ECO:0000313" key="7">
    <source>
        <dbReference type="EMBL" id="RXI97926.1"/>
    </source>
</evidence>
<dbReference type="PANTHER" id="PTHR30349">
    <property type="entry name" value="PHAGE INTEGRASE-RELATED"/>
    <property type="match status" value="1"/>
</dbReference>
<evidence type="ECO:0000259" key="5">
    <source>
        <dbReference type="PROSITE" id="PS51898"/>
    </source>
</evidence>
<evidence type="ECO:0000256" key="2">
    <source>
        <dbReference type="ARBA" id="ARBA00023125"/>
    </source>
</evidence>
<name>A0A4Q0VNH8_9BACI</name>
<dbReference type="AlphaFoldDB" id="A0A4Q0VNH8"/>
<dbReference type="InterPro" id="IPR010998">
    <property type="entry name" value="Integrase_recombinase_N"/>
</dbReference>
<dbReference type="InterPro" id="IPR044068">
    <property type="entry name" value="CB"/>
</dbReference>
<evidence type="ECO:0000256" key="1">
    <source>
        <dbReference type="ARBA" id="ARBA00022908"/>
    </source>
</evidence>
<sequence>MDTLFQTSLPDFVKDYLFTLVKKKRKPSTIKRYIYDLEDFFLWLKVEKKNQSFATWSNLTSSDLQEYVSLLTNSRKYHPTTTRRVVTVLNQLYKYYDNLGLSKNPILEINIIEIEEPMMTADDFLSESQLNQLFSSLRSTHDLSEKQLKTRPLIIDRNETIFILFAYYGLTLQELTNLTMKHIHFETNSITISTENNKRKVFLSMPHKKLFYQYYETIPKPVRPRYHENDPFLVAFDFQRETYRWVYEEDKPKRLTDIAVQRMIQKEIRRSGLRRGISAQHFRNTYILEAIRKGSSITEIQEKLGLKTDLSLKKYFHYAK</sequence>
<dbReference type="PROSITE" id="PS51898">
    <property type="entry name" value="TYR_RECOMBINASE"/>
    <property type="match status" value="1"/>
</dbReference>
<dbReference type="PROSITE" id="PS51900">
    <property type="entry name" value="CB"/>
    <property type="match status" value="1"/>
</dbReference>
<dbReference type="GO" id="GO:0015074">
    <property type="term" value="P:DNA integration"/>
    <property type="evidence" value="ECO:0007669"/>
    <property type="project" value="UniProtKB-KW"/>
</dbReference>
<dbReference type="RefSeq" id="WP_129079289.1">
    <property type="nucleotide sequence ID" value="NZ_QOUX01000046.1"/>
</dbReference>
<accession>A0A4Q0VNH8</accession>
<dbReference type="InterPro" id="IPR004107">
    <property type="entry name" value="Integrase_SAM-like_N"/>
</dbReference>
<dbReference type="GO" id="GO:0003677">
    <property type="term" value="F:DNA binding"/>
    <property type="evidence" value="ECO:0007669"/>
    <property type="project" value="UniProtKB-UniRule"/>
</dbReference>
<comment type="caution">
    <text evidence="7">The sequence shown here is derived from an EMBL/GenBank/DDBJ whole genome shotgun (WGS) entry which is preliminary data.</text>
</comment>
<feature type="domain" description="Core-binding (CB)" evidence="6">
    <location>
        <begin position="7"/>
        <end position="97"/>
    </location>
</feature>
<organism evidence="7 8">
    <name type="scientific">Anaerobacillus alkaliphilus</name>
    <dbReference type="NCBI Taxonomy" id="1548597"/>
    <lineage>
        <taxon>Bacteria</taxon>
        <taxon>Bacillati</taxon>
        <taxon>Bacillota</taxon>
        <taxon>Bacilli</taxon>
        <taxon>Bacillales</taxon>
        <taxon>Bacillaceae</taxon>
        <taxon>Anaerobacillus</taxon>
    </lineage>
</organism>
<dbReference type="Pfam" id="PF00589">
    <property type="entry name" value="Phage_integrase"/>
    <property type="match status" value="1"/>
</dbReference>
<evidence type="ECO:0000256" key="3">
    <source>
        <dbReference type="ARBA" id="ARBA00023172"/>
    </source>
</evidence>